<dbReference type="PANTHER" id="PTHR43229">
    <property type="entry name" value="NODULATION PROTEIN J"/>
    <property type="match status" value="1"/>
</dbReference>
<name>A0ABQ2HRC1_9PSEU</name>
<dbReference type="InterPro" id="IPR000412">
    <property type="entry name" value="ABC_2_transport"/>
</dbReference>
<evidence type="ECO:0000256" key="1">
    <source>
        <dbReference type="ARBA" id="ARBA00004141"/>
    </source>
</evidence>
<dbReference type="InterPro" id="IPR051784">
    <property type="entry name" value="Nod_factor_ABC_transporter"/>
</dbReference>
<proteinExistence type="inferred from homology"/>
<keyword evidence="4 6" id="KW-0472">Membrane</keyword>
<evidence type="ECO:0000313" key="8">
    <source>
        <dbReference type="EMBL" id="GGM89359.1"/>
    </source>
</evidence>
<feature type="transmembrane region" description="Helical" evidence="6">
    <location>
        <begin position="218"/>
        <end position="239"/>
    </location>
</feature>
<reference evidence="9" key="1">
    <citation type="journal article" date="2019" name="Int. J. Syst. Evol. Microbiol.">
        <title>The Global Catalogue of Microorganisms (GCM) 10K type strain sequencing project: providing services to taxonomists for standard genome sequencing and annotation.</title>
        <authorList>
            <consortium name="The Broad Institute Genomics Platform"/>
            <consortium name="The Broad Institute Genome Sequencing Center for Infectious Disease"/>
            <person name="Wu L."/>
            <person name="Ma J."/>
        </authorList>
    </citation>
    <scope>NUCLEOTIDE SEQUENCE [LARGE SCALE GENOMIC DNA]</scope>
    <source>
        <strain evidence="9">CGMCC 4.7319</strain>
    </source>
</reference>
<keyword evidence="3 6" id="KW-1133">Transmembrane helix</keyword>
<feature type="transmembrane region" description="Helical" evidence="6">
    <location>
        <begin position="51"/>
        <end position="73"/>
    </location>
</feature>
<evidence type="ECO:0000256" key="6">
    <source>
        <dbReference type="RuleBase" id="RU361157"/>
    </source>
</evidence>
<feature type="transmembrane region" description="Helical" evidence="6">
    <location>
        <begin position="171"/>
        <end position="190"/>
    </location>
</feature>
<keyword evidence="2 6" id="KW-0812">Transmembrane</keyword>
<dbReference type="PROSITE" id="PS51012">
    <property type="entry name" value="ABC_TM2"/>
    <property type="match status" value="1"/>
</dbReference>
<dbReference type="InterPro" id="IPR047817">
    <property type="entry name" value="ABC2_TM_bact-type"/>
</dbReference>
<evidence type="ECO:0000256" key="5">
    <source>
        <dbReference type="ARBA" id="ARBA00023251"/>
    </source>
</evidence>
<dbReference type="RefSeq" id="WP_189155079.1">
    <property type="nucleotide sequence ID" value="NZ_BMNC01000003.1"/>
</dbReference>
<feature type="transmembrane region" description="Helical" evidence="6">
    <location>
        <begin position="133"/>
        <end position="159"/>
    </location>
</feature>
<comment type="subcellular location">
    <subcellularLocation>
        <location evidence="6">Cell membrane</location>
        <topology evidence="6">Multi-pass membrane protein</topology>
    </subcellularLocation>
    <subcellularLocation>
        <location evidence="1">Membrane</location>
        <topology evidence="1">Multi-pass membrane protein</topology>
    </subcellularLocation>
</comment>
<evidence type="ECO:0000256" key="3">
    <source>
        <dbReference type="ARBA" id="ARBA00022989"/>
    </source>
</evidence>
<comment type="similarity">
    <text evidence="6">Belongs to the ABC-2 integral membrane protein family.</text>
</comment>
<feature type="transmembrane region" description="Helical" evidence="6">
    <location>
        <begin position="21"/>
        <end position="39"/>
    </location>
</feature>
<keyword evidence="6" id="KW-1003">Cell membrane</keyword>
<dbReference type="Pfam" id="PF01061">
    <property type="entry name" value="ABC2_membrane"/>
    <property type="match status" value="1"/>
</dbReference>
<protein>
    <recommendedName>
        <fullName evidence="6">Transport permease protein</fullName>
    </recommendedName>
</protein>
<sequence>MIALFWASVRFQLQVLRRSPDYLMAVVTIPLLAIAFLAIMKNAGRADLAPYAVLGSTLMTVWATALFVSGELIESERTQGTLEGVLAAPVQYQVLVLGRISIVTVLSFFGLAESIVVAWLVFGYLIAVPHLGLLLLTLLCTAFAMVGTASIMAGLFVLARSARIFQNSLSYPFYVLGGTVVPIALLPGWLQPVSKIVFLSWASDLLRDCLAPTPPRDVLFRLTMILVLGAVAFAIGHLLTKKILRRVRQTGSAGYA</sequence>
<feature type="domain" description="ABC transmembrane type-2" evidence="7">
    <location>
        <begin position="16"/>
        <end position="243"/>
    </location>
</feature>
<feature type="transmembrane region" description="Helical" evidence="6">
    <location>
        <begin position="94"/>
        <end position="127"/>
    </location>
</feature>
<keyword evidence="9" id="KW-1185">Reference proteome</keyword>
<evidence type="ECO:0000259" key="7">
    <source>
        <dbReference type="PROSITE" id="PS51012"/>
    </source>
</evidence>
<accession>A0ABQ2HRC1</accession>
<evidence type="ECO:0000256" key="4">
    <source>
        <dbReference type="ARBA" id="ARBA00023136"/>
    </source>
</evidence>
<dbReference type="EMBL" id="BMNC01000003">
    <property type="protein sequence ID" value="GGM89359.1"/>
    <property type="molecule type" value="Genomic_DNA"/>
</dbReference>
<gene>
    <name evidence="8" type="ORF">GCM10011609_27760</name>
</gene>
<dbReference type="PIRSF" id="PIRSF006648">
    <property type="entry name" value="DrrB"/>
    <property type="match status" value="1"/>
</dbReference>
<dbReference type="InterPro" id="IPR013525">
    <property type="entry name" value="ABC2_TM"/>
</dbReference>
<evidence type="ECO:0000256" key="2">
    <source>
        <dbReference type="ARBA" id="ARBA00022692"/>
    </source>
</evidence>
<dbReference type="Proteomes" id="UP000597656">
    <property type="component" value="Unassembled WGS sequence"/>
</dbReference>
<dbReference type="PANTHER" id="PTHR43229:SF2">
    <property type="entry name" value="NODULATION PROTEIN J"/>
    <property type="match status" value="1"/>
</dbReference>
<organism evidence="8 9">
    <name type="scientific">Lentzea pudingi</name>
    <dbReference type="NCBI Taxonomy" id="1789439"/>
    <lineage>
        <taxon>Bacteria</taxon>
        <taxon>Bacillati</taxon>
        <taxon>Actinomycetota</taxon>
        <taxon>Actinomycetes</taxon>
        <taxon>Pseudonocardiales</taxon>
        <taxon>Pseudonocardiaceae</taxon>
        <taxon>Lentzea</taxon>
    </lineage>
</organism>
<keyword evidence="5" id="KW-0046">Antibiotic resistance</keyword>
<comment type="caution">
    <text evidence="8">The sequence shown here is derived from an EMBL/GenBank/DDBJ whole genome shotgun (WGS) entry which is preliminary data.</text>
</comment>
<keyword evidence="6" id="KW-0813">Transport</keyword>
<evidence type="ECO:0000313" key="9">
    <source>
        <dbReference type="Proteomes" id="UP000597656"/>
    </source>
</evidence>